<dbReference type="AlphaFoldDB" id="A0A448XP64"/>
<feature type="chain" id="PRO_5019445518" description="Secreted protein" evidence="1">
    <location>
        <begin position="24"/>
        <end position="94"/>
    </location>
</feature>
<evidence type="ECO:0008006" key="4">
    <source>
        <dbReference type="Google" id="ProtNLM"/>
    </source>
</evidence>
<name>A0A448XP64_9PLAT</name>
<gene>
    <name evidence="2" type="ORF">PXEA_LOCUS34829</name>
</gene>
<organism evidence="2 3">
    <name type="scientific">Protopolystoma xenopodis</name>
    <dbReference type="NCBI Taxonomy" id="117903"/>
    <lineage>
        <taxon>Eukaryota</taxon>
        <taxon>Metazoa</taxon>
        <taxon>Spiralia</taxon>
        <taxon>Lophotrochozoa</taxon>
        <taxon>Platyhelminthes</taxon>
        <taxon>Monogenea</taxon>
        <taxon>Polyopisthocotylea</taxon>
        <taxon>Polystomatidea</taxon>
        <taxon>Polystomatidae</taxon>
        <taxon>Protopolystoma</taxon>
    </lineage>
</organism>
<dbReference type="Proteomes" id="UP000784294">
    <property type="component" value="Unassembled WGS sequence"/>
</dbReference>
<feature type="signal peptide" evidence="1">
    <location>
        <begin position="1"/>
        <end position="23"/>
    </location>
</feature>
<accession>A0A448XP64</accession>
<proteinExistence type="predicted"/>
<reference evidence="2" key="1">
    <citation type="submission" date="2018-11" db="EMBL/GenBank/DDBJ databases">
        <authorList>
            <consortium name="Pathogen Informatics"/>
        </authorList>
    </citation>
    <scope>NUCLEOTIDE SEQUENCE</scope>
</reference>
<protein>
    <recommendedName>
        <fullName evidence="4">Secreted protein</fullName>
    </recommendedName>
</protein>
<dbReference type="EMBL" id="CAAALY010269110">
    <property type="protein sequence ID" value="VEL41389.1"/>
    <property type="molecule type" value="Genomic_DNA"/>
</dbReference>
<keyword evidence="3" id="KW-1185">Reference proteome</keyword>
<dbReference type="PROSITE" id="PS51257">
    <property type="entry name" value="PROKAR_LIPOPROTEIN"/>
    <property type="match status" value="1"/>
</dbReference>
<comment type="caution">
    <text evidence="2">The sequence shown here is derived from an EMBL/GenBank/DDBJ whole genome shotgun (WGS) entry which is preliminary data.</text>
</comment>
<evidence type="ECO:0000313" key="3">
    <source>
        <dbReference type="Proteomes" id="UP000784294"/>
    </source>
</evidence>
<sequence length="94" mass="10314">MHSQKRHSRLCQVALILCSFVVSCPITTGTAVCLHCPDVCCICTSRPSSVVRCPSSVVCRLSSVVHRQLSIAWSPNSASLRLFSPLSAVFRRLR</sequence>
<evidence type="ECO:0000256" key="1">
    <source>
        <dbReference type="SAM" id="SignalP"/>
    </source>
</evidence>
<evidence type="ECO:0000313" key="2">
    <source>
        <dbReference type="EMBL" id="VEL41389.1"/>
    </source>
</evidence>
<keyword evidence="1" id="KW-0732">Signal</keyword>